<comment type="caution">
    <text evidence="9">The sequence shown here is derived from an EMBL/GenBank/DDBJ whole genome shotgun (WGS) entry which is preliminary data.</text>
</comment>
<dbReference type="OrthoDB" id="4116913at2759"/>
<proteinExistence type="predicted"/>
<evidence type="ECO:0000256" key="3">
    <source>
        <dbReference type="ARBA" id="ARBA00023015"/>
    </source>
</evidence>
<keyword evidence="5" id="KW-0804">Transcription</keyword>
<dbReference type="GO" id="GO:0005634">
    <property type="term" value="C:nucleus"/>
    <property type="evidence" value="ECO:0007669"/>
    <property type="project" value="UniProtKB-SubCell"/>
</dbReference>
<feature type="domain" description="Xylanolytic transcriptional activator regulatory" evidence="8">
    <location>
        <begin position="364"/>
        <end position="446"/>
    </location>
</feature>
<reference evidence="9 10" key="1">
    <citation type="journal article" date="2016" name="BMC Genomics">
        <title>Comparative genomic and transcriptomic analyses of the Fuzhuan brick tea-fermentation fungus Aspergillus cristatus.</title>
        <authorList>
            <person name="Ge Y."/>
            <person name="Wang Y."/>
            <person name="Liu Y."/>
            <person name="Tan Y."/>
            <person name="Ren X."/>
            <person name="Zhang X."/>
            <person name="Hyde K.D."/>
            <person name="Liu Y."/>
            <person name="Liu Z."/>
        </authorList>
    </citation>
    <scope>NUCLEOTIDE SEQUENCE [LARGE SCALE GENOMIC DNA]</scope>
    <source>
        <strain evidence="9 10">GZAAS20.1005</strain>
    </source>
</reference>
<organism evidence="9 10">
    <name type="scientific">Aspergillus cristatus</name>
    <name type="common">Chinese Fuzhuan brick tea-fermentation fungus</name>
    <name type="synonym">Eurotium cristatum</name>
    <dbReference type="NCBI Taxonomy" id="573508"/>
    <lineage>
        <taxon>Eukaryota</taxon>
        <taxon>Fungi</taxon>
        <taxon>Dikarya</taxon>
        <taxon>Ascomycota</taxon>
        <taxon>Pezizomycotina</taxon>
        <taxon>Eurotiomycetes</taxon>
        <taxon>Eurotiomycetidae</taxon>
        <taxon>Eurotiales</taxon>
        <taxon>Aspergillaceae</taxon>
        <taxon>Aspergillus</taxon>
        <taxon>Aspergillus subgen. Aspergillus</taxon>
    </lineage>
</organism>
<dbReference type="PANTHER" id="PTHR46910:SF37">
    <property type="entry name" value="ZN(II)2CYS6 TRANSCRIPTION FACTOR (EUROFUNG)"/>
    <property type="match status" value="1"/>
</dbReference>
<feature type="region of interest" description="Disordered" evidence="7">
    <location>
        <begin position="1"/>
        <end position="34"/>
    </location>
</feature>
<evidence type="ECO:0000313" key="9">
    <source>
        <dbReference type="EMBL" id="ODM17287.1"/>
    </source>
</evidence>
<feature type="region of interest" description="Disordered" evidence="7">
    <location>
        <begin position="129"/>
        <end position="151"/>
    </location>
</feature>
<dbReference type="GO" id="GO:0003677">
    <property type="term" value="F:DNA binding"/>
    <property type="evidence" value="ECO:0007669"/>
    <property type="project" value="UniProtKB-KW"/>
</dbReference>
<dbReference type="Gene3D" id="4.10.240.10">
    <property type="entry name" value="Zn(2)-C6 fungal-type DNA-binding domain"/>
    <property type="match status" value="1"/>
</dbReference>
<dbReference type="CDD" id="cd00067">
    <property type="entry name" value="GAL4"/>
    <property type="match status" value="1"/>
</dbReference>
<keyword evidence="3" id="KW-0805">Transcription regulation</keyword>
<feature type="compositionally biased region" description="Polar residues" evidence="7">
    <location>
        <begin position="17"/>
        <end position="31"/>
    </location>
</feature>
<dbReference type="CDD" id="cd12148">
    <property type="entry name" value="fungal_TF_MHR"/>
    <property type="match status" value="1"/>
</dbReference>
<dbReference type="InterPro" id="IPR001138">
    <property type="entry name" value="Zn2Cys6_DnaBD"/>
</dbReference>
<evidence type="ECO:0000256" key="1">
    <source>
        <dbReference type="ARBA" id="ARBA00004123"/>
    </source>
</evidence>
<dbReference type="GO" id="GO:0000981">
    <property type="term" value="F:DNA-binding transcription factor activity, RNA polymerase II-specific"/>
    <property type="evidence" value="ECO:0007669"/>
    <property type="project" value="InterPro"/>
</dbReference>
<evidence type="ECO:0000313" key="10">
    <source>
        <dbReference type="Proteomes" id="UP000094569"/>
    </source>
</evidence>
<dbReference type="STRING" id="573508.A0A1E3B8L5"/>
<protein>
    <recommendedName>
        <fullName evidence="8">Xylanolytic transcriptional activator regulatory domain-containing protein</fullName>
    </recommendedName>
</protein>
<evidence type="ECO:0000256" key="5">
    <source>
        <dbReference type="ARBA" id="ARBA00023163"/>
    </source>
</evidence>
<dbReference type="VEuPathDB" id="FungiDB:SI65_06962"/>
<dbReference type="EMBL" id="JXNT01000008">
    <property type="protein sequence ID" value="ODM17287.1"/>
    <property type="molecule type" value="Genomic_DNA"/>
</dbReference>
<dbReference type="InterPro" id="IPR036864">
    <property type="entry name" value="Zn2-C6_fun-type_DNA-bd_sf"/>
</dbReference>
<dbReference type="GO" id="GO:0006351">
    <property type="term" value="P:DNA-templated transcription"/>
    <property type="evidence" value="ECO:0007669"/>
    <property type="project" value="InterPro"/>
</dbReference>
<dbReference type="GO" id="GO:0008270">
    <property type="term" value="F:zinc ion binding"/>
    <property type="evidence" value="ECO:0007669"/>
    <property type="project" value="InterPro"/>
</dbReference>
<dbReference type="AlphaFoldDB" id="A0A1E3B8L5"/>
<gene>
    <name evidence="9" type="ORF">SI65_06962</name>
</gene>
<keyword evidence="6" id="KW-0539">Nucleus</keyword>
<dbReference type="Pfam" id="PF04082">
    <property type="entry name" value="Fungal_trans"/>
    <property type="match status" value="1"/>
</dbReference>
<dbReference type="Proteomes" id="UP000094569">
    <property type="component" value="Unassembled WGS sequence"/>
</dbReference>
<dbReference type="SMART" id="SM00906">
    <property type="entry name" value="Fungal_trans"/>
    <property type="match status" value="1"/>
</dbReference>
<keyword evidence="2" id="KW-0479">Metal-binding</keyword>
<evidence type="ECO:0000256" key="4">
    <source>
        <dbReference type="ARBA" id="ARBA00023125"/>
    </source>
</evidence>
<name>A0A1E3B8L5_ASPCR</name>
<evidence type="ECO:0000256" key="7">
    <source>
        <dbReference type="SAM" id="MobiDB-lite"/>
    </source>
</evidence>
<evidence type="ECO:0000256" key="2">
    <source>
        <dbReference type="ARBA" id="ARBA00022723"/>
    </source>
</evidence>
<comment type="subcellular location">
    <subcellularLocation>
        <location evidence="1">Nucleus</location>
    </subcellularLocation>
</comment>
<dbReference type="InterPro" id="IPR007219">
    <property type="entry name" value="XnlR_reg_dom"/>
</dbReference>
<sequence length="689" mass="76916">MSDRGLGPAHADPSYATDRSPTPATTAGSDEQQARKRTARACDSCYKRKVCIFPFGNVQVNRVGWANVDVQIKCDAAVPQCNWCSHHNIPCTFERVIQRRRKDRENGPGPQKTARLSERLSRIEKLLMENFSGESPPGGSPANSEPSLMEEVVTAPPDHAPASSSVALHFAGRQFGVNSLITGIPFLLPEGQQWVEQRTGQSIAFEKLSPARPPWEKQRALNSSALLMSLQTQNPFELPSQLVVDIYFDLYRGALMRLIFPVLDVVLFRETIKAAYQPQSSSRFYRPASARACIFSFIALASILHPPGLNQTPAHVPPVDSEAFAVKAQCLLPQVLQESASLDGLQTAVMLAVFDLVTGNLRSANYFVSLAARFIYMLGAHTYSHQPTTSPAAGPESPEDRIQRHLRNVFWLCYIIDKDIALRTGQPVALSDENCDLTLPPGYVEQQYMVVPHPQDGQNLPDYPLFPVDLRLGIIKSRAYSSLYSFKAHQKTDAELLKEIRELDDELERWRMSVPVEWRPTLSFSHERPDPTVSMHSVMLRLNYHLCMTIIHQASSRCKAWAMGQGQGAMTEGVRSSLALSVEASRSTLLYLETAEHVLMDGVFWHLIFYPMSALLAIFCSILQTPSDPQATKDLALLRAAMGMMERVFLRQLSSVNEVIHIKLVADFVSELHRLAKCAVDKTLDERYA</sequence>
<dbReference type="InterPro" id="IPR050987">
    <property type="entry name" value="AtrR-like"/>
</dbReference>
<dbReference type="SUPFAM" id="SSF57701">
    <property type="entry name" value="Zn2/Cys6 DNA-binding domain"/>
    <property type="match status" value="1"/>
</dbReference>
<evidence type="ECO:0000256" key="6">
    <source>
        <dbReference type="ARBA" id="ARBA00023242"/>
    </source>
</evidence>
<dbReference type="PANTHER" id="PTHR46910">
    <property type="entry name" value="TRANSCRIPTION FACTOR PDR1"/>
    <property type="match status" value="1"/>
</dbReference>
<evidence type="ECO:0000259" key="8">
    <source>
        <dbReference type="SMART" id="SM00906"/>
    </source>
</evidence>
<keyword evidence="10" id="KW-1185">Reference proteome</keyword>
<keyword evidence="4" id="KW-0238">DNA-binding</keyword>
<accession>A0A1E3B8L5</accession>